<dbReference type="Pfam" id="PF04434">
    <property type="entry name" value="SWIM"/>
    <property type="match status" value="1"/>
</dbReference>
<reference evidence="1 2" key="1">
    <citation type="submission" date="2018-11" db="EMBL/GenBank/DDBJ databases">
        <authorList>
            <consortium name="Pathogen Informatics"/>
        </authorList>
    </citation>
    <scope>NUCLEOTIDE SEQUENCE [LARGE SCALE GENOMIC DNA]</scope>
    <source>
        <strain>Denwood</strain>
        <strain evidence="2">Zambia</strain>
    </source>
</reference>
<accession>A0A183Q492</accession>
<evidence type="ECO:0000313" key="1">
    <source>
        <dbReference type="EMBL" id="VDP84825.1"/>
    </source>
</evidence>
<protein>
    <submittedName>
        <fullName evidence="1">Uncharacterized protein</fullName>
    </submittedName>
</protein>
<organism evidence="1 2">
    <name type="scientific">Schistosoma mattheei</name>
    <dbReference type="NCBI Taxonomy" id="31246"/>
    <lineage>
        <taxon>Eukaryota</taxon>
        <taxon>Metazoa</taxon>
        <taxon>Spiralia</taxon>
        <taxon>Lophotrochozoa</taxon>
        <taxon>Platyhelminthes</taxon>
        <taxon>Trematoda</taxon>
        <taxon>Digenea</taxon>
        <taxon>Strigeidida</taxon>
        <taxon>Schistosomatoidea</taxon>
        <taxon>Schistosomatidae</taxon>
        <taxon>Schistosoma</taxon>
    </lineage>
</organism>
<keyword evidence="2" id="KW-1185">Reference proteome</keyword>
<sequence length="193" mass="22045">MEARLQKYTSDCRIKDNIGQEPAMRGLQEGLTRAACHVLKRHLRTPITEFVMSVDLFTAVDATGTYNVHRDSMRCSCSFSIENGLPCRHILACCTHSITDVNVQSICDRWLHSDTYLTHVAVENYFPMQVSQPSMKNTVIALVRRISEEQCSSLYSQFYQELHGRQPPTPLNLQAEPQLIYFSNEQTICVTKK</sequence>
<proteinExistence type="predicted"/>
<name>A0A183Q492_9TREM</name>
<dbReference type="Proteomes" id="UP000269396">
    <property type="component" value="Unassembled WGS sequence"/>
</dbReference>
<dbReference type="GO" id="GO:0008270">
    <property type="term" value="F:zinc ion binding"/>
    <property type="evidence" value="ECO:0007669"/>
    <property type="project" value="InterPro"/>
</dbReference>
<dbReference type="InterPro" id="IPR007527">
    <property type="entry name" value="Znf_SWIM"/>
</dbReference>
<dbReference type="STRING" id="31246.A0A183Q492"/>
<gene>
    <name evidence="1" type="ORF">SMTD_LOCUS21428</name>
</gene>
<dbReference type="PROSITE" id="PS50966">
    <property type="entry name" value="ZF_SWIM"/>
    <property type="match status" value="1"/>
</dbReference>
<evidence type="ECO:0000313" key="2">
    <source>
        <dbReference type="Proteomes" id="UP000269396"/>
    </source>
</evidence>
<dbReference type="AlphaFoldDB" id="A0A183Q492"/>
<dbReference type="EMBL" id="UZAL01047279">
    <property type="protein sequence ID" value="VDP84825.1"/>
    <property type="molecule type" value="Genomic_DNA"/>
</dbReference>